<comment type="function">
    <text evidence="5">May play the central regulatory role in sporulation. It may be an element of the effector pathway responsible for the activation of sporulation genes in response to nutritional stress. Spo0A may act in concert with spo0H (a sigma factor) to control the expression of some genes that are critical to the sporulation process.</text>
</comment>
<dbReference type="PROSITE" id="PS50110">
    <property type="entry name" value="RESPONSE_REGULATORY"/>
    <property type="match status" value="1"/>
</dbReference>
<keyword evidence="3 7" id="KW-0238">DNA-binding</keyword>
<protein>
    <recommendedName>
        <fullName evidence="1">Stage 0 sporulation protein A homolog</fullName>
    </recommendedName>
</protein>
<dbReference type="GO" id="GO:0000156">
    <property type="term" value="F:phosphorelay response regulator activity"/>
    <property type="evidence" value="ECO:0007669"/>
    <property type="project" value="TreeGrafter"/>
</dbReference>
<dbReference type="SMART" id="SM00448">
    <property type="entry name" value="REC"/>
    <property type="match status" value="1"/>
</dbReference>
<dbReference type="Pfam" id="PF00072">
    <property type="entry name" value="Response_reg"/>
    <property type="match status" value="1"/>
</dbReference>
<evidence type="ECO:0000256" key="2">
    <source>
        <dbReference type="ARBA" id="ARBA00023015"/>
    </source>
</evidence>
<gene>
    <name evidence="10" type="ORF">FWJ32_07935</name>
</gene>
<reference evidence="10 11" key="1">
    <citation type="submission" date="2019-08" db="EMBL/GenBank/DDBJ databases">
        <title>Calorimonas adulescens gen. nov., sp. nov., an anaerobic thermophilic bacterium from Sakhalin hot spring.</title>
        <authorList>
            <person name="Khomyakova M.A."/>
            <person name="Merkel A.Y."/>
            <person name="Novikov A."/>
            <person name="Bonch-Osmolovskaya E.A."/>
            <person name="Slobodkin A.I."/>
        </authorList>
    </citation>
    <scope>NUCLEOTIDE SEQUENCE [LARGE SCALE GENOMIC DNA]</scope>
    <source>
        <strain evidence="10 11">A05MB</strain>
    </source>
</reference>
<dbReference type="GO" id="GO:0032993">
    <property type="term" value="C:protein-DNA complex"/>
    <property type="evidence" value="ECO:0007669"/>
    <property type="project" value="TreeGrafter"/>
</dbReference>
<dbReference type="PANTHER" id="PTHR48111">
    <property type="entry name" value="REGULATOR OF RPOS"/>
    <property type="match status" value="1"/>
</dbReference>
<evidence type="ECO:0000259" key="9">
    <source>
        <dbReference type="PROSITE" id="PS51755"/>
    </source>
</evidence>
<dbReference type="Gene3D" id="1.10.10.10">
    <property type="entry name" value="Winged helix-like DNA-binding domain superfamily/Winged helix DNA-binding domain"/>
    <property type="match status" value="1"/>
</dbReference>
<keyword evidence="11" id="KW-1185">Reference proteome</keyword>
<dbReference type="GO" id="GO:0005829">
    <property type="term" value="C:cytosol"/>
    <property type="evidence" value="ECO:0007669"/>
    <property type="project" value="TreeGrafter"/>
</dbReference>
<evidence type="ECO:0000259" key="8">
    <source>
        <dbReference type="PROSITE" id="PS50110"/>
    </source>
</evidence>
<dbReference type="Proteomes" id="UP000322976">
    <property type="component" value="Unassembled WGS sequence"/>
</dbReference>
<feature type="domain" description="OmpR/PhoB-type" evidence="9">
    <location>
        <begin position="126"/>
        <end position="226"/>
    </location>
</feature>
<evidence type="ECO:0000256" key="5">
    <source>
        <dbReference type="ARBA" id="ARBA00024867"/>
    </source>
</evidence>
<dbReference type="PROSITE" id="PS51755">
    <property type="entry name" value="OMPR_PHOB"/>
    <property type="match status" value="1"/>
</dbReference>
<dbReference type="Gene3D" id="3.40.50.2300">
    <property type="match status" value="1"/>
</dbReference>
<dbReference type="InterPro" id="IPR011006">
    <property type="entry name" value="CheY-like_superfamily"/>
</dbReference>
<keyword evidence="2" id="KW-0805">Transcription regulation</keyword>
<evidence type="ECO:0000256" key="6">
    <source>
        <dbReference type="PROSITE-ProRule" id="PRU00169"/>
    </source>
</evidence>
<name>A0A5D8QEE3_9THEO</name>
<dbReference type="InterPro" id="IPR036388">
    <property type="entry name" value="WH-like_DNA-bd_sf"/>
</dbReference>
<dbReference type="InterPro" id="IPR001789">
    <property type="entry name" value="Sig_transdc_resp-reg_receiver"/>
</dbReference>
<evidence type="ECO:0000256" key="1">
    <source>
        <dbReference type="ARBA" id="ARBA00018672"/>
    </source>
</evidence>
<proteinExistence type="predicted"/>
<dbReference type="GO" id="GO:0000976">
    <property type="term" value="F:transcription cis-regulatory region binding"/>
    <property type="evidence" value="ECO:0007669"/>
    <property type="project" value="TreeGrafter"/>
</dbReference>
<dbReference type="EMBL" id="VTPS01000010">
    <property type="protein sequence ID" value="TZE81893.1"/>
    <property type="molecule type" value="Genomic_DNA"/>
</dbReference>
<comment type="caution">
    <text evidence="10">The sequence shown here is derived from an EMBL/GenBank/DDBJ whole genome shotgun (WGS) entry which is preliminary data.</text>
</comment>
<feature type="domain" description="Response regulatory" evidence="8">
    <location>
        <begin position="3"/>
        <end position="116"/>
    </location>
</feature>
<dbReference type="Gene3D" id="6.10.250.690">
    <property type="match status" value="1"/>
</dbReference>
<feature type="DNA-binding region" description="OmpR/PhoB-type" evidence="7">
    <location>
        <begin position="126"/>
        <end position="226"/>
    </location>
</feature>
<dbReference type="GO" id="GO:0006355">
    <property type="term" value="P:regulation of DNA-templated transcription"/>
    <property type="evidence" value="ECO:0007669"/>
    <property type="project" value="InterPro"/>
</dbReference>
<dbReference type="SMART" id="SM00862">
    <property type="entry name" value="Trans_reg_C"/>
    <property type="match status" value="1"/>
</dbReference>
<dbReference type="AlphaFoldDB" id="A0A5D8QEE3"/>
<evidence type="ECO:0000313" key="11">
    <source>
        <dbReference type="Proteomes" id="UP000322976"/>
    </source>
</evidence>
<dbReference type="InterPro" id="IPR039420">
    <property type="entry name" value="WalR-like"/>
</dbReference>
<dbReference type="InterPro" id="IPR001867">
    <property type="entry name" value="OmpR/PhoB-type_DNA-bd"/>
</dbReference>
<evidence type="ECO:0000256" key="4">
    <source>
        <dbReference type="ARBA" id="ARBA00023163"/>
    </source>
</evidence>
<keyword evidence="6" id="KW-0597">Phosphoprotein</keyword>
<evidence type="ECO:0000313" key="10">
    <source>
        <dbReference type="EMBL" id="TZE81893.1"/>
    </source>
</evidence>
<dbReference type="SUPFAM" id="SSF52172">
    <property type="entry name" value="CheY-like"/>
    <property type="match status" value="1"/>
</dbReference>
<accession>A0A5D8QEE3</accession>
<dbReference type="CDD" id="cd00383">
    <property type="entry name" value="trans_reg_C"/>
    <property type="match status" value="1"/>
</dbReference>
<sequence length="228" mass="26083">MNSILLVEDDLSLIDGLEFSLRKNGFNVNVARTVKETLSVLRDEKYDLLILDLTLPDGNGFEICKKVRQLSAVPIIFLTASDEEVNIVMGLDMGGDDYITKPFKLNELISRINALLRRAKLSDNAQTELSSNGITIKLLENRVWRNNHEIELTAAEYRLLCLLMRNPDTVLTRETILDRLWDSNGSFIDNNTLSVYVRRLREKIEDDPENPAFLLTVRGVGYRWNVIK</sequence>
<dbReference type="PANTHER" id="PTHR48111:SF73">
    <property type="entry name" value="ALKALINE PHOSPHATASE SYNTHESIS TRANSCRIPTIONAL REGULATORY PROTEIN PHOP"/>
    <property type="match status" value="1"/>
</dbReference>
<keyword evidence="4" id="KW-0804">Transcription</keyword>
<evidence type="ECO:0000256" key="3">
    <source>
        <dbReference type="ARBA" id="ARBA00023125"/>
    </source>
</evidence>
<dbReference type="Pfam" id="PF00486">
    <property type="entry name" value="Trans_reg_C"/>
    <property type="match status" value="1"/>
</dbReference>
<feature type="modified residue" description="4-aspartylphosphate" evidence="6">
    <location>
        <position position="52"/>
    </location>
</feature>
<dbReference type="RefSeq" id="WP_149545418.1">
    <property type="nucleotide sequence ID" value="NZ_VTPS01000010.1"/>
</dbReference>
<evidence type="ECO:0000256" key="7">
    <source>
        <dbReference type="PROSITE-ProRule" id="PRU01091"/>
    </source>
</evidence>
<organism evidence="10 11">
    <name type="scientific">Calorimonas adulescens</name>
    <dbReference type="NCBI Taxonomy" id="2606906"/>
    <lineage>
        <taxon>Bacteria</taxon>
        <taxon>Bacillati</taxon>
        <taxon>Bacillota</taxon>
        <taxon>Clostridia</taxon>
        <taxon>Thermoanaerobacterales</taxon>
        <taxon>Thermoanaerobacteraceae</taxon>
        <taxon>Calorimonas</taxon>
    </lineage>
</organism>